<proteinExistence type="predicted"/>
<dbReference type="InterPro" id="IPR035919">
    <property type="entry name" value="EAL_sf"/>
</dbReference>
<dbReference type="RefSeq" id="WP_109319947.1">
    <property type="nucleotide sequence ID" value="NZ_QFWT01000005.1"/>
</dbReference>
<dbReference type="PROSITE" id="PS50883">
    <property type="entry name" value="EAL"/>
    <property type="match status" value="1"/>
</dbReference>
<dbReference type="SUPFAM" id="SSF141868">
    <property type="entry name" value="EAL domain-like"/>
    <property type="match status" value="1"/>
</dbReference>
<dbReference type="InterPro" id="IPR050706">
    <property type="entry name" value="Cyclic-di-GMP_PDE-like"/>
</dbReference>
<protein>
    <recommendedName>
        <fullName evidence="1">EAL domain-containing protein</fullName>
    </recommendedName>
</protein>
<organism evidence="2 3">
    <name type="scientific">Vibrio albus</name>
    <dbReference type="NCBI Taxonomy" id="2200953"/>
    <lineage>
        <taxon>Bacteria</taxon>
        <taxon>Pseudomonadati</taxon>
        <taxon>Pseudomonadota</taxon>
        <taxon>Gammaproteobacteria</taxon>
        <taxon>Vibrionales</taxon>
        <taxon>Vibrionaceae</taxon>
        <taxon>Vibrio</taxon>
    </lineage>
</organism>
<evidence type="ECO:0000313" key="3">
    <source>
        <dbReference type="Proteomes" id="UP000245362"/>
    </source>
</evidence>
<dbReference type="Pfam" id="PF00563">
    <property type="entry name" value="EAL"/>
    <property type="match status" value="1"/>
</dbReference>
<comment type="caution">
    <text evidence="2">The sequence shown here is derived from an EMBL/GenBank/DDBJ whole genome shotgun (WGS) entry which is preliminary data.</text>
</comment>
<dbReference type="InterPro" id="IPR001633">
    <property type="entry name" value="EAL_dom"/>
</dbReference>
<feature type="domain" description="EAL" evidence="1">
    <location>
        <begin position="26"/>
        <end position="279"/>
    </location>
</feature>
<name>A0A2U3B9A9_9VIBR</name>
<reference evidence="2 3" key="1">
    <citation type="submission" date="2018-05" db="EMBL/GenBank/DDBJ databases">
        <title>Vibrio limimaris sp. nov., isolated from marine sediment.</title>
        <authorList>
            <person name="Li C.-M."/>
        </authorList>
    </citation>
    <scope>NUCLEOTIDE SEQUENCE [LARGE SCALE GENOMIC DNA]</scope>
    <source>
        <strain evidence="2 3">E4404</strain>
    </source>
</reference>
<dbReference type="OrthoDB" id="675397at2"/>
<dbReference type="AlphaFoldDB" id="A0A2U3B9A9"/>
<evidence type="ECO:0000313" key="2">
    <source>
        <dbReference type="EMBL" id="PWI33363.1"/>
    </source>
</evidence>
<dbReference type="Proteomes" id="UP000245362">
    <property type="component" value="Unassembled WGS sequence"/>
</dbReference>
<dbReference type="GO" id="GO:0071111">
    <property type="term" value="F:cyclic-guanylate-specific phosphodiesterase activity"/>
    <property type="evidence" value="ECO:0007669"/>
    <property type="project" value="InterPro"/>
</dbReference>
<dbReference type="PANTHER" id="PTHR33121:SF79">
    <property type="entry name" value="CYCLIC DI-GMP PHOSPHODIESTERASE PDED-RELATED"/>
    <property type="match status" value="1"/>
</dbReference>
<accession>A0A2U3B9A9</accession>
<gene>
    <name evidence="2" type="ORF">DI392_10940</name>
</gene>
<dbReference type="EMBL" id="QFWT01000005">
    <property type="protein sequence ID" value="PWI33363.1"/>
    <property type="molecule type" value="Genomic_DNA"/>
</dbReference>
<keyword evidence="3" id="KW-1185">Reference proteome</keyword>
<sequence length="290" mass="33160">MSEAKKSGKNKYCYYSPAISQQTKERARIEQRLYQATERGNFSIHYQPIVDSMNLKIQSYEALIRWRDEELGNIPPDKFIQIAEENGLIMRIGSWIITNVCFQIYQWRKAGYKDFRVGINLSALQVNDADIVKEIEASVKHYDIPFDSIYVELTESSVIKGDEKVLTNLRKLREIGVQVALDDFGTGYSSLGYLRTLPIDILKIDRAFIKDLHEGNNSIILSAVVTMAHALHLKVVVEGIEEHEQLNYLPQENSVLIQGYLFSPPKPADEAILLLKGQQEVEEKMVGRHD</sequence>
<evidence type="ECO:0000259" key="1">
    <source>
        <dbReference type="PROSITE" id="PS50883"/>
    </source>
</evidence>
<dbReference type="Gene3D" id="3.20.20.450">
    <property type="entry name" value="EAL domain"/>
    <property type="match status" value="1"/>
</dbReference>
<dbReference type="CDD" id="cd01948">
    <property type="entry name" value="EAL"/>
    <property type="match status" value="1"/>
</dbReference>
<dbReference type="SMART" id="SM00052">
    <property type="entry name" value="EAL"/>
    <property type="match status" value="1"/>
</dbReference>
<dbReference type="PANTHER" id="PTHR33121">
    <property type="entry name" value="CYCLIC DI-GMP PHOSPHODIESTERASE PDEF"/>
    <property type="match status" value="1"/>
</dbReference>